<protein>
    <submittedName>
        <fullName evidence="1">Uncharacterized protein</fullName>
    </submittedName>
</protein>
<dbReference type="Proteomes" id="UP000318821">
    <property type="component" value="Unassembled WGS sequence"/>
</dbReference>
<comment type="caution">
    <text evidence="1">The sequence shown here is derived from an EMBL/GenBank/DDBJ whole genome shotgun (WGS) entry which is preliminary data.</text>
</comment>
<dbReference type="AlphaFoldDB" id="A0A504X083"/>
<dbReference type="VEuPathDB" id="TriTrypDB:LdBPK_360550.1"/>
<accession>A0A504X083</accession>
<name>A0A504X083_LEIDO</name>
<dbReference type="EMBL" id="RHLD01000002">
    <property type="protein sequence ID" value="TPP42386.1"/>
    <property type="molecule type" value="Genomic_DNA"/>
</dbReference>
<dbReference type="VEuPathDB" id="TriTrypDB:LDHU3_36.0710"/>
<proteinExistence type="predicted"/>
<sequence>MENIKEEICLVANIIDRLLAANGSLRADELEPLTKRLRVAAGELSRIDQESQSGPVLSPFSRNIDGAEGIGGGGRRGPSKLQLSKSLTPLTATRKQIRGCRSFSATCKKMGDPKVFVSSEISQSVCCSLYNLLEGTTRLLRGSHGHIFVKRGVDMFSIANVSRKLAFPPPQVHHRCLGSADAEVLGSSIALNRNVDELMSRIPQINFLETFYDPSTQLIIAPFEPHCPVVLPPIERGMVPMRGETGKQASENPEYAARAVSQLSRKISARAPEILIHRESRPTHNTKPFAPGVTHMPSLLEIKAYVENLQSCWKKNMLDNVDLLELDRGTQQDLKVARSELAATRRELAATADRLRLYELDAWDYKLEYGAMKSELDAYMDSLERLH</sequence>
<gene>
    <name evidence="1" type="ORF">CGC20_29640</name>
</gene>
<evidence type="ECO:0000313" key="2">
    <source>
        <dbReference type="Proteomes" id="UP000318821"/>
    </source>
</evidence>
<dbReference type="VEuPathDB" id="TriTrypDB:LdCL_360010400"/>
<organism evidence="1 2">
    <name type="scientific">Leishmania donovani</name>
    <dbReference type="NCBI Taxonomy" id="5661"/>
    <lineage>
        <taxon>Eukaryota</taxon>
        <taxon>Discoba</taxon>
        <taxon>Euglenozoa</taxon>
        <taxon>Kinetoplastea</taxon>
        <taxon>Metakinetoplastina</taxon>
        <taxon>Trypanosomatida</taxon>
        <taxon>Trypanosomatidae</taxon>
        <taxon>Leishmaniinae</taxon>
        <taxon>Leishmania</taxon>
    </lineage>
</organism>
<evidence type="ECO:0000313" key="1">
    <source>
        <dbReference type="EMBL" id="TPP42386.1"/>
    </source>
</evidence>
<reference evidence="2" key="1">
    <citation type="submission" date="2019-02" db="EMBL/GenBank/DDBJ databases">
        <title>FDA dAtabase for Regulatory Grade micrObial Sequences (FDA-ARGOS): Supporting development and validation of Infectious Disease Dx tests.</title>
        <authorList>
            <person name="Duncan R."/>
            <person name="Fisher C."/>
            <person name="Tallon L."/>
            <person name="Sadzewicz L."/>
            <person name="Sengamalay N."/>
            <person name="Ott S."/>
            <person name="Godinez A."/>
            <person name="Nagaraj S."/>
            <person name="Vavikolanu K."/>
            <person name="Vyas G."/>
            <person name="Nadendla S."/>
            <person name="Aluvathingal J."/>
            <person name="Sichtig H."/>
        </authorList>
    </citation>
    <scope>NUCLEOTIDE SEQUENCE [LARGE SCALE GENOMIC DNA]</scope>
    <source>
        <strain evidence="2">FDAARGOS_360</strain>
    </source>
</reference>